<comment type="caution">
    <text evidence="1">The sequence shown here is derived from an EMBL/GenBank/DDBJ whole genome shotgun (WGS) entry which is preliminary data.</text>
</comment>
<protein>
    <submittedName>
        <fullName evidence="1">DUF1018 domain-containing protein</fullName>
    </submittedName>
</protein>
<dbReference type="RefSeq" id="WP_336613083.1">
    <property type="nucleotide sequence ID" value="NZ_JADBHS010000001.1"/>
</dbReference>
<proteinExistence type="predicted"/>
<dbReference type="AlphaFoldDB" id="A0ABD4JFG9"/>
<gene>
    <name evidence="1" type="ORF">CCAL12919_00100</name>
</gene>
<dbReference type="Proteomes" id="UP001318760">
    <property type="component" value="Unassembled WGS sequence"/>
</dbReference>
<sequence>MTRAQEIYRKQLLAIIHTHPQYKIIKDNDAWSEWLSLRFGVDSSKDLSIKELNAILDILNGKVCDELNFKPDYAGRNILNPAKITAKQIEKIKVLAGKLGWDEIKLMRFVNRQCNTLLIYISYLSKLSKKQATSVITGLNAVLKDKTRKT</sequence>
<dbReference type="EMBL" id="JADBHS010000001">
    <property type="protein sequence ID" value="MBE2985535.1"/>
    <property type="molecule type" value="Genomic_DNA"/>
</dbReference>
<reference evidence="1 2" key="1">
    <citation type="submission" date="2020-10" db="EMBL/GenBank/DDBJ databases">
        <title>Campylobacter californiensis sp. nov. isolated from cattle and feral swine in California.</title>
        <authorList>
            <person name="Miller W.G."/>
        </authorList>
    </citation>
    <scope>NUCLEOTIDE SEQUENCE [LARGE SCALE GENOMIC DNA]</scope>
    <source>
        <strain evidence="1 2">RM12919</strain>
    </source>
</reference>
<accession>A0ABD4JFG9</accession>
<evidence type="ECO:0000313" key="1">
    <source>
        <dbReference type="EMBL" id="MBE2985535.1"/>
    </source>
</evidence>
<organism evidence="1 2">
    <name type="scientific">Campylobacter californiensis</name>
    <dbReference type="NCBI Taxonomy" id="1032243"/>
    <lineage>
        <taxon>Bacteria</taxon>
        <taxon>Pseudomonadati</taxon>
        <taxon>Campylobacterota</taxon>
        <taxon>Epsilonproteobacteria</taxon>
        <taxon>Campylobacterales</taxon>
        <taxon>Campylobacteraceae</taxon>
        <taxon>Campylobacter</taxon>
    </lineage>
</organism>
<name>A0ABD4JFG9_9BACT</name>
<dbReference type="InterPro" id="IPR009363">
    <property type="entry name" value="Phage_Mu_Gp16"/>
</dbReference>
<evidence type="ECO:0000313" key="2">
    <source>
        <dbReference type="Proteomes" id="UP001318760"/>
    </source>
</evidence>
<dbReference type="Pfam" id="PF06252">
    <property type="entry name" value="GemA"/>
    <property type="match status" value="1"/>
</dbReference>